<feature type="compositionally biased region" description="Polar residues" evidence="6">
    <location>
        <begin position="150"/>
        <end position="159"/>
    </location>
</feature>
<dbReference type="Pfam" id="PF16685">
    <property type="entry name" value="zf-RING_10"/>
    <property type="match status" value="1"/>
</dbReference>
<dbReference type="PROSITE" id="PS52051">
    <property type="entry name" value="CXC_MSL2"/>
    <property type="match status" value="1"/>
</dbReference>
<dbReference type="InterPro" id="IPR037922">
    <property type="entry name" value="MSL2"/>
</dbReference>
<dbReference type="GO" id="GO:0008270">
    <property type="term" value="F:zinc ion binding"/>
    <property type="evidence" value="ECO:0007669"/>
    <property type="project" value="UniProtKB-KW"/>
</dbReference>
<dbReference type="PROSITE" id="PS50089">
    <property type="entry name" value="ZF_RING_2"/>
    <property type="match status" value="1"/>
</dbReference>
<gene>
    <name evidence="9" type="ORF">V9T40_003059</name>
</gene>
<comment type="caution">
    <text evidence="9">The sequence shown here is derived from an EMBL/GenBank/DDBJ whole genome shotgun (WGS) entry which is preliminary data.</text>
</comment>
<evidence type="ECO:0000256" key="6">
    <source>
        <dbReference type="SAM" id="MobiDB-lite"/>
    </source>
</evidence>
<dbReference type="Pfam" id="PF16682">
    <property type="entry name" value="MSL2-CXC"/>
    <property type="match status" value="1"/>
</dbReference>
<dbReference type="PANTHER" id="PTHR16048:SF3">
    <property type="entry name" value="E3 UBIQUITIN-PROTEIN LIGASE MSL2"/>
    <property type="match status" value="1"/>
</dbReference>
<feature type="region of interest" description="Disordered" evidence="6">
    <location>
        <begin position="270"/>
        <end position="292"/>
    </location>
</feature>
<dbReference type="SUPFAM" id="SSF57850">
    <property type="entry name" value="RING/U-box"/>
    <property type="match status" value="1"/>
</dbReference>
<dbReference type="InterPro" id="IPR013083">
    <property type="entry name" value="Znf_RING/FYVE/PHD"/>
</dbReference>
<evidence type="ECO:0000313" key="9">
    <source>
        <dbReference type="EMBL" id="KAK7603060.1"/>
    </source>
</evidence>
<dbReference type="PROSITE" id="PS00518">
    <property type="entry name" value="ZF_RING_1"/>
    <property type="match status" value="1"/>
</dbReference>
<keyword evidence="10" id="KW-1185">Reference proteome</keyword>
<keyword evidence="2 4" id="KW-0863">Zinc-finger</keyword>
<feature type="compositionally biased region" description="Basic residues" evidence="6">
    <location>
        <begin position="270"/>
        <end position="280"/>
    </location>
</feature>
<accession>A0AAN9TPZ0</accession>
<feature type="compositionally biased region" description="Low complexity" evidence="6">
    <location>
        <begin position="240"/>
        <end position="250"/>
    </location>
</feature>
<proteinExistence type="inferred from homology"/>
<evidence type="ECO:0000256" key="2">
    <source>
        <dbReference type="ARBA" id="ARBA00022771"/>
    </source>
</evidence>
<feature type="compositionally biased region" description="Basic and acidic residues" evidence="6">
    <location>
        <begin position="220"/>
        <end position="231"/>
    </location>
</feature>
<dbReference type="Gene3D" id="3.30.40.10">
    <property type="entry name" value="Zinc/RING finger domain, C3HC4 (zinc finger)"/>
    <property type="match status" value="1"/>
</dbReference>
<dbReference type="InterPro" id="IPR033467">
    <property type="entry name" value="Tesmin/TSO1-like_CXC"/>
</dbReference>
<evidence type="ECO:0000256" key="4">
    <source>
        <dbReference type="PROSITE-ProRule" id="PRU00175"/>
    </source>
</evidence>
<reference evidence="9 10" key="1">
    <citation type="submission" date="2024-03" db="EMBL/GenBank/DDBJ databases">
        <title>Adaptation during the transition from Ophiocordyceps entomopathogen to insect associate is accompanied by gene loss and intensified selection.</title>
        <authorList>
            <person name="Ward C.M."/>
            <person name="Onetto C.A."/>
            <person name="Borneman A.R."/>
        </authorList>
    </citation>
    <scope>NUCLEOTIDE SEQUENCE [LARGE SCALE GENOMIC DNA]</scope>
    <source>
        <strain evidence="9">AWRI1</strain>
        <tissue evidence="9">Single Adult Female</tissue>
    </source>
</reference>
<dbReference type="SMART" id="SM01114">
    <property type="entry name" value="CXC"/>
    <property type="match status" value="1"/>
</dbReference>
<dbReference type="EMBL" id="JBBCAQ010000006">
    <property type="protein sequence ID" value="KAK7603060.1"/>
    <property type="molecule type" value="Genomic_DNA"/>
</dbReference>
<evidence type="ECO:0008006" key="11">
    <source>
        <dbReference type="Google" id="ProtNLM"/>
    </source>
</evidence>
<dbReference type="PANTHER" id="PTHR16048">
    <property type="entry name" value="MSL2-RELATED"/>
    <property type="match status" value="1"/>
</dbReference>
<feature type="domain" description="RING-type" evidence="7">
    <location>
        <begin position="41"/>
        <end position="82"/>
    </location>
</feature>
<feature type="region of interest" description="Disordered" evidence="6">
    <location>
        <begin position="136"/>
        <end position="251"/>
    </location>
</feature>
<evidence type="ECO:0000256" key="3">
    <source>
        <dbReference type="ARBA" id="ARBA00022833"/>
    </source>
</evidence>
<organism evidence="9 10">
    <name type="scientific">Parthenolecanium corni</name>
    <dbReference type="NCBI Taxonomy" id="536013"/>
    <lineage>
        <taxon>Eukaryota</taxon>
        <taxon>Metazoa</taxon>
        <taxon>Ecdysozoa</taxon>
        <taxon>Arthropoda</taxon>
        <taxon>Hexapoda</taxon>
        <taxon>Insecta</taxon>
        <taxon>Pterygota</taxon>
        <taxon>Neoptera</taxon>
        <taxon>Paraneoptera</taxon>
        <taxon>Hemiptera</taxon>
        <taxon>Sternorrhyncha</taxon>
        <taxon>Coccoidea</taxon>
        <taxon>Coccidae</taxon>
        <taxon>Parthenolecanium</taxon>
    </lineage>
</organism>
<evidence type="ECO:0000256" key="5">
    <source>
        <dbReference type="PROSITE-ProRule" id="PRU01396"/>
    </source>
</evidence>
<dbReference type="InterPro" id="IPR001841">
    <property type="entry name" value="Znf_RING"/>
</dbReference>
<sequence>MNAIKLYVSTARLVLENDHFDYALCKAISSSFASLELSLTCTVCRGLLAEPHSPADSSCQHHVCQRCLGGHKKLKPSCSWCKDWSKYARNTQLQCLLSCYRGLCHYVKCSNLLTDPNSLPEPEKRVVLGVLNRGTQLDGNAASGREPKLTVSSPYSMTSLRPDGNLRHYRQFPVTSTAGHRHNDSSAANSSDESGSPADVAPVKAERRRSPEYQIAPKPTRSDQSKAETHTLRLRRVNSSEESATSDAESQPLYSVAFASTRSKLILKRRNVPKPKREIRHPKPDDSGQQLPNVAYTLQPSEYLQSRHHLNMERNSRGRFRKSKHHKPIPACRCGITATQPGKLTCCGQRCACYMQKKACSSCRCRGCRNPHIIDGVKILGKFLKNNDQGESKFVGNTPPSYLNNGSANCINQVLPTIASNSSSVMEIS</sequence>
<name>A0AAN9TPZ0_9HEMI</name>
<dbReference type="GO" id="GO:0061630">
    <property type="term" value="F:ubiquitin protein ligase activity"/>
    <property type="evidence" value="ECO:0007669"/>
    <property type="project" value="InterPro"/>
</dbReference>
<dbReference type="CDD" id="cd13122">
    <property type="entry name" value="MSL2_CXC"/>
    <property type="match status" value="1"/>
</dbReference>
<feature type="compositionally biased region" description="Low complexity" evidence="6">
    <location>
        <begin position="185"/>
        <end position="196"/>
    </location>
</feature>
<dbReference type="Proteomes" id="UP001367676">
    <property type="component" value="Unassembled WGS sequence"/>
</dbReference>
<keyword evidence="5" id="KW-0539">Nucleus</keyword>
<dbReference type="InterPro" id="IPR032043">
    <property type="entry name" value="Msl2_Znf-RING"/>
</dbReference>
<keyword evidence="1" id="KW-0479">Metal-binding</keyword>
<dbReference type="InterPro" id="IPR032049">
    <property type="entry name" value="Msl2-CXC"/>
</dbReference>
<feature type="domain" description="CXC MSL2-type" evidence="8">
    <location>
        <begin position="327"/>
        <end position="378"/>
    </location>
</feature>
<keyword evidence="5" id="KW-0158">Chromosome</keyword>
<evidence type="ECO:0000259" key="8">
    <source>
        <dbReference type="PROSITE" id="PS52051"/>
    </source>
</evidence>
<evidence type="ECO:0000313" key="10">
    <source>
        <dbReference type="Proteomes" id="UP001367676"/>
    </source>
</evidence>
<dbReference type="GO" id="GO:0016567">
    <property type="term" value="P:protein ubiquitination"/>
    <property type="evidence" value="ECO:0007669"/>
    <property type="project" value="TreeGrafter"/>
</dbReference>
<protein>
    <recommendedName>
        <fullName evidence="11">RING-type domain-containing protein</fullName>
    </recommendedName>
</protein>
<dbReference type="GO" id="GO:0072487">
    <property type="term" value="C:MSL complex"/>
    <property type="evidence" value="ECO:0007669"/>
    <property type="project" value="UniProtKB-UniRule"/>
</dbReference>
<comment type="similarity">
    <text evidence="5">Belongs to the MSL2 family.</text>
</comment>
<dbReference type="InterPro" id="IPR017907">
    <property type="entry name" value="Znf_RING_CS"/>
</dbReference>
<keyword evidence="3" id="KW-0862">Zinc</keyword>
<dbReference type="AlphaFoldDB" id="A0AAN9TPZ0"/>
<evidence type="ECO:0000259" key="7">
    <source>
        <dbReference type="PROSITE" id="PS50089"/>
    </source>
</evidence>
<evidence type="ECO:0000256" key="1">
    <source>
        <dbReference type="ARBA" id="ARBA00022723"/>
    </source>
</evidence>